<name>A0A8J5U4J6_FUSOX</name>
<evidence type="ECO:0000256" key="1">
    <source>
        <dbReference type="SAM" id="SignalP"/>
    </source>
</evidence>
<reference evidence="2" key="1">
    <citation type="submission" date="2021-04" db="EMBL/GenBank/DDBJ databases">
        <title>First draft genome resource for Brassicaceae pathogens Fusarium oxysporum f. sp. raphani and Fusarium oxysporum f. sp. rapae.</title>
        <authorList>
            <person name="Asai S."/>
        </authorList>
    </citation>
    <scope>NUCLEOTIDE SEQUENCE</scope>
    <source>
        <strain evidence="2">Tf1208</strain>
    </source>
</reference>
<dbReference type="Proteomes" id="UP000694050">
    <property type="component" value="Unassembled WGS sequence"/>
</dbReference>
<sequence length="185" mass="19072">MKYCSNALLALAYATMASSAATPASPAGGAAAICGDLGLLNIAPGDLLEGVEPSDLRLCANHLMGRNRTLDPLEGASLAPMEEEDFDPDTTAAPSASLFEERACYYKLRMGALGFIAGNNVESQGVASGAGLCLVWEVVHGKNVTSTKIAEQTGSPMPVVITVGSLAHVDAAASYSVQRQRVPGF</sequence>
<keyword evidence="1" id="KW-0732">Signal</keyword>
<dbReference type="AlphaFoldDB" id="A0A8J5U4J6"/>
<feature type="signal peptide" evidence="1">
    <location>
        <begin position="1"/>
        <end position="20"/>
    </location>
</feature>
<gene>
    <name evidence="2" type="ORF">Forpe1208_v011733</name>
</gene>
<proteinExistence type="predicted"/>
<comment type="caution">
    <text evidence="2">The sequence shown here is derived from an EMBL/GenBank/DDBJ whole genome shotgun (WGS) entry which is preliminary data.</text>
</comment>
<dbReference type="EMBL" id="JAELUQ010000008">
    <property type="protein sequence ID" value="KAG7409491.1"/>
    <property type="molecule type" value="Genomic_DNA"/>
</dbReference>
<evidence type="ECO:0000313" key="3">
    <source>
        <dbReference type="Proteomes" id="UP000694050"/>
    </source>
</evidence>
<organism evidence="2 3">
    <name type="scientific">Fusarium oxysporum f. sp. rapae</name>
    <dbReference type="NCBI Taxonomy" id="485398"/>
    <lineage>
        <taxon>Eukaryota</taxon>
        <taxon>Fungi</taxon>
        <taxon>Dikarya</taxon>
        <taxon>Ascomycota</taxon>
        <taxon>Pezizomycotina</taxon>
        <taxon>Sordariomycetes</taxon>
        <taxon>Hypocreomycetidae</taxon>
        <taxon>Hypocreales</taxon>
        <taxon>Nectriaceae</taxon>
        <taxon>Fusarium</taxon>
        <taxon>Fusarium oxysporum species complex</taxon>
    </lineage>
</organism>
<evidence type="ECO:0000313" key="2">
    <source>
        <dbReference type="EMBL" id="KAG7409491.1"/>
    </source>
</evidence>
<protein>
    <submittedName>
        <fullName evidence="2">Uncharacterized protein</fullName>
    </submittedName>
</protein>
<feature type="chain" id="PRO_5035180343" evidence="1">
    <location>
        <begin position="21"/>
        <end position="185"/>
    </location>
</feature>
<accession>A0A8J5U4J6</accession>